<evidence type="ECO:0008006" key="4">
    <source>
        <dbReference type="Google" id="ProtNLM"/>
    </source>
</evidence>
<evidence type="ECO:0000256" key="1">
    <source>
        <dbReference type="SAM" id="SignalP"/>
    </source>
</evidence>
<keyword evidence="3" id="KW-1185">Reference proteome</keyword>
<gene>
    <name evidence="2" type="ORF">GCM10017566_29390</name>
</gene>
<dbReference type="PROSITE" id="PS51257">
    <property type="entry name" value="PROKAR_LIPOPROTEIN"/>
    <property type="match status" value="1"/>
</dbReference>
<feature type="chain" id="PRO_5039729431" description="GerMN domain-containing protein" evidence="1">
    <location>
        <begin position="22"/>
        <end position="162"/>
    </location>
</feature>
<comment type="caution">
    <text evidence="2">The sequence shown here is derived from an EMBL/GenBank/DDBJ whole genome shotgun (WGS) entry which is preliminary data.</text>
</comment>
<accession>A0A8H9IRT0</accession>
<sequence length="162" mass="16585">MKRICLLARALLALLALLLTACGVEPTGPADGGEAPTGVAPGVTLYFVDANHQLRPQLRATGRLGSISEAVSLLLQGPGSSGLHTEITSVTTTRVVVTTAPGLVQLSVPLAARDVTALGIDQIVCTALGVHVQSGGSRNDQAQVGFTLASPESDRRRTCPAP</sequence>
<dbReference type="Proteomes" id="UP000658656">
    <property type="component" value="Unassembled WGS sequence"/>
</dbReference>
<reference evidence="2" key="1">
    <citation type="journal article" date="2014" name="Int. J. Syst. Evol. Microbiol.">
        <title>Complete genome sequence of Corynebacterium casei LMG S-19264T (=DSM 44701T), isolated from a smear-ripened cheese.</title>
        <authorList>
            <consortium name="US DOE Joint Genome Institute (JGI-PGF)"/>
            <person name="Walter F."/>
            <person name="Albersmeier A."/>
            <person name="Kalinowski J."/>
            <person name="Ruckert C."/>
        </authorList>
    </citation>
    <scope>NUCLEOTIDE SEQUENCE</scope>
    <source>
        <strain evidence="2">CGMCC 4.7679</strain>
    </source>
</reference>
<keyword evidence="1" id="KW-0732">Signal</keyword>
<reference evidence="2" key="2">
    <citation type="submission" date="2020-09" db="EMBL/GenBank/DDBJ databases">
        <authorList>
            <person name="Sun Q."/>
            <person name="Zhou Y."/>
        </authorList>
    </citation>
    <scope>NUCLEOTIDE SEQUENCE</scope>
    <source>
        <strain evidence="2">CGMCC 4.7679</strain>
    </source>
</reference>
<dbReference type="AlphaFoldDB" id="A0A8H9IRT0"/>
<evidence type="ECO:0000313" key="3">
    <source>
        <dbReference type="Proteomes" id="UP000658656"/>
    </source>
</evidence>
<proteinExistence type="predicted"/>
<name>A0A8H9IRT0_9PSEU</name>
<dbReference type="EMBL" id="BNAV01000003">
    <property type="protein sequence ID" value="GHF54032.1"/>
    <property type="molecule type" value="Genomic_DNA"/>
</dbReference>
<feature type="signal peptide" evidence="1">
    <location>
        <begin position="1"/>
        <end position="21"/>
    </location>
</feature>
<protein>
    <recommendedName>
        <fullName evidence="4">GerMN domain-containing protein</fullName>
    </recommendedName>
</protein>
<dbReference type="RefSeq" id="WP_183177041.1">
    <property type="nucleotide sequence ID" value="NZ_BNAV01000003.1"/>
</dbReference>
<evidence type="ECO:0000313" key="2">
    <source>
        <dbReference type="EMBL" id="GHF54032.1"/>
    </source>
</evidence>
<organism evidence="2 3">
    <name type="scientific">Amycolatopsis bartoniae</name>
    <dbReference type="NCBI Taxonomy" id="941986"/>
    <lineage>
        <taxon>Bacteria</taxon>
        <taxon>Bacillati</taxon>
        <taxon>Actinomycetota</taxon>
        <taxon>Actinomycetes</taxon>
        <taxon>Pseudonocardiales</taxon>
        <taxon>Pseudonocardiaceae</taxon>
        <taxon>Amycolatopsis</taxon>
    </lineage>
</organism>